<accession>A0A8R2H9Y7</accession>
<reference evidence="3" key="1">
    <citation type="submission" date="2010-06" db="EMBL/GenBank/DDBJ databases">
        <authorList>
            <person name="Jiang H."/>
            <person name="Abraham K."/>
            <person name="Ali S."/>
            <person name="Alsbrooks S.L."/>
            <person name="Anim B.N."/>
            <person name="Anosike U.S."/>
            <person name="Attaway T."/>
            <person name="Bandaranaike D.P."/>
            <person name="Battles P.K."/>
            <person name="Bell S.N."/>
            <person name="Bell A.V."/>
            <person name="Beltran B."/>
            <person name="Bickham C."/>
            <person name="Bustamante Y."/>
            <person name="Caleb T."/>
            <person name="Canada A."/>
            <person name="Cardenas V."/>
            <person name="Carter K."/>
            <person name="Chacko J."/>
            <person name="Chandrabose M.N."/>
            <person name="Chavez D."/>
            <person name="Chavez A."/>
            <person name="Chen L."/>
            <person name="Chu H.-S."/>
            <person name="Claassen K.J."/>
            <person name="Cockrell R."/>
            <person name="Collins M."/>
            <person name="Cooper J.A."/>
            <person name="Cree A."/>
            <person name="Curry S.M."/>
            <person name="Da Y."/>
            <person name="Dao M.D."/>
            <person name="Das B."/>
            <person name="Davila M.-L."/>
            <person name="Davy-Carroll L."/>
            <person name="Denson S."/>
            <person name="Dinh H."/>
            <person name="Ebong V.E."/>
            <person name="Edwards J.R."/>
            <person name="Egan A."/>
            <person name="El-Daye J."/>
            <person name="Escobedo L."/>
            <person name="Fernandez S."/>
            <person name="Fernando P.R."/>
            <person name="Flagg N."/>
            <person name="Forbes L.D."/>
            <person name="Fowler R.G."/>
            <person name="Fu Q."/>
            <person name="Gabisi R.A."/>
            <person name="Ganer J."/>
            <person name="Garbino Pronczuk A."/>
            <person name="Garcia R.M."/>
            <person name="Garner T."/>
            <person name="Garrett T.E."/>
            <person name="Gonzalez D.A."/>
            <person name="Hamid H."/>
            <person name="Hawkins E.S."/>
            <person name="Hirani K."/>
            <person name="Hogues M.E."/>
            <person name="Hollins B."/>
            <person name="Hsiao C.-H."/>
            <person name="Jabil R."/>
            <person name="James M.L."/>
            <person name="Jhangiani S.N."/>
            <person name="Johnson B."/>
            <person name="Johnson Q."/>
            <person name="Joshi V."/>
            <person name="Kalu J.B."/>
            <person name="Kam C."/>
            <person name="Kashfia A."/>
            <person name="Keebler J."/>
            <person name="Kisamo H."/>
            <person name="Kovar C.L."/>
            <person name="Lago L.A."/>
            <person name="Lai C.-Y."/>
            <person name="Laidlaw J."/>
            <person name="Lara F."/>
            <person name="Le T.-K."/>
            <person name="Lee S.L."/>
            <person name="Legall F.H."/>
            <person name="Lemon S.J."/>
            <person name="Lewis L.R."/>
            <person name="Li B."/>
            <person name="Liu Y."/>
            <person name="Liu Y.-S."/>
            <person name="Lopez J."/>
            <person name="Lozado R.J."/>
            <person name="Lu J."/>
            <person name="Madu R.C."/>
            <person name="Maheshwari M."/>
            <person name="Maheshwari R."/>
            <person name="Malloy K."/>
            <person name="Martinez E."/>
            <person name="Mathew T."/>
            <person name="Mercado I.C."/>
            <person name="Mercado C."/>
            <person name="Meyer B."/>
            <person name="Montgomery K."/>
            <person name="Morgan M.B."/>
            <person name="Munidasa M."/>
            <person name="Nazareth L.V."/>
            <person name="Nelson J."/>
            <person name="Ng B.M."/>
            <person name="Nguyen N.B."/>
            <person name="Nguyen P.Q."/>
            <person name="Nguyen T."/>
            <person name="Obregon M."/>
            <person name="Okwuonu G.O."/>
            <person name="Onwere C.G."/>
            <person name="Orozco G."/>
            <person name="Parra A."/>
            <person name="Patel S."/>
            <person name="Patil S."/>
            <person name="Perez A."/>
            <person name="Perez Y."/>
            <person name="Pham C."/>
            <person name="Primus E.L."/>
            <person name="Pu L.-L."/>
            <person name="Puazo M."/>
            <person name="Qin X."/>
            <person name="Quiroz J.B."/>
            <person name="Reese J."/>
            <person name="Richards S."/>
            <person name="Rives C.M."/>
            <person name="Robberts R."/>
            <person name="Ruiz S.J."/>
            <person name="Ruiz M.J."/>
            <person name="Santibanez J."/>
            <person name="Schneider B.W."/>
            <person name="Sisson I."/>
            <person name="Smith M."/>
            <person name="Sodergren E."/>
            <person name="Song X.-Z."/>
            <person name="Song B.B."/>
            <person name="Summersgill H."/>
            <person name="Thelus R."/>
            <person name="Thornton R.D."/>
            <person name="Trejos Z.Y."/>
            <person name="Usmani K."/>
            <person name="Vattathil S."/>
            <person name="Villasana D."/>
            <person name="Walker D.L."/>
            <person name="Wang S."/>
            <person name="Wang K."/>
            <person name="White C.S."/>
            <person name="Williams A.C."/>
            <person name="Williamson J."/>
            <person name="Wilson K."/>
            <person name="Woghiren I.O."/>
            <person name="Woodworth J.R."/>
            <person name="Worley K.C."/>
            <person name="Wright R.A."/>
            <person name="Wu W."/>
            <person name="Young L."/>
            <person name="Zhang L."/>
            <person name="Zhang J."/>
            <person name="Zhu Y."/>
            <person name="Muzny D.M."/>
            <person name="Weinstock G."/>
            <person name="Gibbs R.A."/>
        </authorList>
    </citation>
    <scope>NUCLEOTIDE SEQUENCE [LARGE SCALE GENOMIC DNA]</scope>
    <source>
        <strain evidence="3">LSR1</strain>
    </source>
</reference>
<proteinExistence type="predicted"/>
<dbReference type="GeneID" id="103310018"/>
<dbReference type="EnsemblMetazoa" id="XM_016806203.2">
    <property type="protein sequence ID" value="XP_016661692.2"/>
    <property type="gene ID" value="LOC103310018"/>
</dbReference>
<evidence type="ECO:0000313" key="3">
    <source>
        <dbReference type="Proteomes" id="UP000007819"/>
    </source>
</evidence>
<keyword evidence="3" id="KW-1185">Reference proteome</keyword>
<evidence type="ECO:0000256" key="1">
    <source>
        <dbReference type="SAM" id="Phobius"/>
    </source>
</evidence>
<keyword evidence="1" id="KW-0812">Transmembrane</keyword>
<reference evidence="2" key="2">
    <citation type="submission" date="2022-06" db="UniProtKB">
        <authorList>
            <consortium name="EnsemblMetazoa"/>
        </authorList>
    </citation>
    <scope>IDENTIFICATION</scope>
</reference>
<evidence type="ECO:0000313" key="2">
    <source>
        <dbReference type="EnsemblMetazoa" id="XP_016661692.2"/>
    </source>
</evidence>
<dbReference type="RefSeq" id="XP_016661692.2">
    <property type="nucleotide sequence ID" value="XM_016806203.2"/>
</dbReference>
<dbReference type="Proteomes" id="UP000007819">
    <property type="component" value="Chromosome A1"/>
</dbReference>
<sequence>MVRFSCYNIIIFVVSIIVCNTFDYVSGGIFTKSPEKKALEDKLRKQHTQCIEDLRKHFGESCIKSNDPKTCANRAMIAINYEEKFSSVSESYAKKYFELLMDDLIPNNKLDTDDYCQQRFLNIERDINYIVGLLKKSS</sequence>
<keyword evidence="1" id="KW-0472">Membrane</keyword>
<protein>
    <submittedName>
        <fullName evidence="2">Uncharacterized protein</fullName>
    </submittedName>
</protein>
<organism evidence="2 3">
    <name type="scientific">Acyrthosiphon pisum</name>
    <name type="common">Pea aphid</name>
    <dbReference type="NCBI Taxonomy" id="7029"/>
    <lineage>
        <taxon>Eukaryota</taxon>
        <taxon>Metazoa</taxon>
        <taxon>Ecdysozoa</taxon>
        <taxon>Arthropoda</taxon>
        <taxon>Hexapoda</taxon>
        <taxon>Insecta</taxon>
        <taxon>Pterygota</taxon>
        <taxon>Neoptera</taxon>
        <taxon>Paraneoptera</taxon>
        <taxon>Hemiptera</taxon>
        <taxon>Sternorrhyncha</taxon>
        <taxon>Aphidomorpha</taxon>
        <taxon>Aphidoidea</taxon>
        <taxon>Aphididae</taxon>
        <taxon>Macrosiphini</taxon>
        <taxon>Acyrthosiphon</taxon>
    </lineage>
</organism>
<dbReference type="KEGG" id="api:103310018"/>
<feature type="transmembrane region" description="Helical" evidence="1">
    <location>
        <begin position="7"/>
        <end position="30"/>
    </location>
</feature>
<name>A0A8R2H9Y7_ACYPI</name>
<dbReference type="AlphaFoldDB" id="A0A8R2H9Y7"/>
<keyword evidence="1" id="KW-1133">Transmembrane helix</keyword>